<protein>
    <submittedName>
        <fullName evidence="1">Uncharacterized protein</fullName>
    </submittedName>
</protein>
<organism evidence="1 2">
    <name type="scientific">Paramuricea clavata</name>
    <name type="common">Red gorgonian</name>
    <name type="synonym">Violescent sea-whip</name>
    <dbReference type="NCBI Taxonomy" id="317549"/>
    <lineage>
        <taxon>Eukaryota</taxon>
        <taxon>Metazoa</taxon>
        <taxon>Cnidaria</taxon>
        <taxon>Anthozoa</taxon>
        <taxon>Octocorallia</taxon>
        <taxon>Malacalcyonacea</taxon>
        <taxon>Plexauridae</taxon>
        <taxon>Paramuricea</taxon>
    </lineage>
</organism>
<reference evidence="1" key="1">
    <citation type="submission" date="2020-04" db="EMBL/GenBank/DDBJ databases">
        <authorList>
            <person name="Alioto T."/>
            <person name="Alioto T."/>
            <person name="Gomez Garrido J."/>
        </authorList>
    </citation>
    <scope>NUCLEOTIDE SEQUENCE</scope>
    <source>
        <strain evidence="1">A484AB</strain>
    </source>
</reference>
<dbReference type="Proteomes" id="UP001152795">
    <property type="component" value="Unassembled WGS sequence"/>
</dbReference>
<evidence type="ECO:0000313" key="1">
    <source>
        <dbReference type="EMBL" id="CAB4014522.1"/>
    </source>
</evidence>
<accession>A0A7D9IVT0</accession>
<dbReference type="EMBL" id="CACRXK020008340">
    <property type="protein sequence ID" value="CAB4014522.1"/>
    <property type="molecule type" value="Genomic_DNA"/>
</dbReference>
<dbReference type="AlphaFoldDB" id="A0A7D9IVT0"/>
<proteinExistence type="predicted"/>
<name>A0A7D9IVT0_PARCT</name>
<comment type="caution">
    <text evidence="1">The sequence shown here is derived from an EMBL/GenBank/DDBJ whole genome shotgun (WGS) entry which is preliminary data.</text>
</comment>
<evidence type="ECO:0000313" key="2">
    <source>
        <dbReference type="Proteomes" id="UP001152795"/>
    </source>
</evidence>
<gene>
    <name evidence="1" type="ORF">PACLA_8A034878</name>
</gene>
<keyword evidence="2" id="KW-1185">Reference proteome</keyword>
<sequence>MLSLKNAETNELIAVLNDVDLGSRLGELRARIQSELPRLKESCYEFAISGTGITRKQEAKYEIRKCVTKSAREDNIFIELHFLRPENIAKVEIKKTAKVSESNKACPENDKNKQRKIFHQYPSYFSQEEIDSSLEGFEKQRKIFFNNKLTEIIDSSSLKEWNIQEIRGVINVHWVLRKTAILKNSVRELIANSPAENDDIANENPSQIEKNLMKNFDNLEKTQFMVDSHYKRLSEELAKNGEESRPPLEKEFDRIFSELKIAQANMTKSIMEYKNMQACQASQLLNRQNNVNEDLMDCSASGIKEECFELLDSEMNEIVLSVKDCIDK</sequence>